<keyword evidence="4" id="KW-1185">Reference proteome</keyword>
<evidence type="ECO:0000256" key="1">
    <source>
        <dbReference type="SAM" id="MobiDB-lite"/>
    </source>
</evidence>
<dbReference type="Gene3D" id="3.40.50.280">
    <property type="entry name" value="Cobalamin-binding domain"/>
    <property type="match status" value="1"/>
</dbReference>
<dbReference type="InterPro" id="IPR036724">
    <property type="entry name" value="Cobalamin-bd_sf"/>
</dbReference>
<reference evidence="3 4" key="1">
    <citation type="submission" date="2023-11" db="EMBL/GenBank/DDBJ databases">
        <title>MicrobeMod: A computational toolkit for identifying prokaryotic methylation and restriction-modification with nanopore sequencing.</title>
        <authorList>
            <person name="Crits-Christoph A."/>
            <person name="Kang S.C."/>
            <person name="Lee H."/>
            <person name="Ostrov N."/>
        </authorList>
    </citation>
    <scope>NUCLEOTIDE SEQUENCE [LARGE SCALE GENOMIC DNA]</scope>
    <source>
        <strain evidence="3 4">ATCC 14820</strain>
    </source>
</reference>
<gene>
    <name evidence="3" type="ORF">SIL82_03915</name>
</gene>
<comment type="caution">
    <text evidence="3">The sequence shown here is derived from an EMBL/GenBank/DDBJ whole genome shotgun (WGS) entry which is preliminary data.</text>
</comment>
<accession>A0ABU4PIZ1</accession>
<evidence type="ECO:0000259" key="2">
    <source>
        <dbReference type="PROSITE" id="PS51332"/>
    </source>
</evidence>
<dbReference type="SUPFAM" id="SSF52242">
    <property type="entry name" value="Cobalamin (vitamin B12)-binding domain"/>
    <property type="match status" value="1"/>
</dbReference>
<dbReference type="PROSITE" id="PS51332">
    <property type="entry name" value="B12_BINDING"/>
    <property type="match status" value="1"/>
</dbReference>
<feature type="region of interest" description="Disordered" evidence="1">
    <location>
        <begin position="1"/>
        <end position="30"/>
    </location>
</feature>
<evidence type="ECO:0000313" key="4">
    <source>
        <dbReference type="Proteomes" id="UP001279660"/>
    </source>
</evidence>
<evidence type="ECO:0000313" key="3">
    <source>
        <dbReference type="EMBL" id="MDX5983394.1"/>
    </source>
</evidence>
<protein>
    <submittedName>
        <fullName evidence="3">Cobalamin-dependent protein</fullName>
    </submittedName>
</protein>
<dbReference type="Proteomes" id="UP001279660">
    <property type="component" value="Unassembled WGS sequence"/>
</dbReference>
<dbReference type="RefSeq" id="WP_010405198.1">
    <property type="nucleotide sequence ID" value="NZ_JAWXXV010000001.1"/>
</dbReference>
<sequence>MASVMRIDHIGASAHPQRRTGPGRESAPAHDLAGFRHRADMEYARSLTRLIESEIIPRLLVAHSNGAHGVPADPRGGAVLPDDVATFAPLTLQVEADELLEHVDRLIARGVSHETLLVDLLAPAARLLGELWEDDRCDFVDVTMGLWRLQQVVHEISGRSAYGLQQGPGPVRRALFASLEGDQHSFGTVVIDELFGSNGWTTHRINEASTSELMDRVRSEWFDLAGLTITCDCHIAPLPSIVRALRVSSRNPRICVMVGGRVFINNAELAVSVGADGTAPDARIALGVASDLVDAVAREAVSPMSG</sequence>
<name>A0ABU4PIZ1_9SPHN</name>
<dbReference type="EMBL" id="JAWXXV010000001">
    <property type="protein sequence ID" value="MDX5983394.1"/>
    <property type="molecule type" value="Genomic_DNA"/>
</dbReference>
<proteinExistence type="predicted"/>
<feature type="domain" description="B12-binding" evidence="2">
    <location>
        <begin position="171"/>
        <end position="303"/>
    </location>
</feature>
<dbReference type="InterPro" id="IPR006158">
    <property type="entry name" value="Cobalamin-bd"/>
</dbReference>
<organism evidence="3 4">
    <name type="scientific">Sphingomonas echinoides</name>
    <dbReference type="NCBI Taxonomy" id="59803"/>
    <lineage>
        <taxon>Bacteria</taxon>
        <taxon>Pseudomonadati</taxon>
        <taxon>Pseudomonadota</taxon>
        <taxon>Alphaproteobacteria</taxon>
        <taxon>Sphingomonadales</taxon>
        <taxon>Sphingomonadaceae</taxon>
        <taxon>Sphingomonas</taxon>
    </lineage>
</organism>
<dbReference type="Pfam" id="PF02310">
    <property type="entry name" value="B12-binding"/>
    <property type="match status" value="1"/>
</dbReference>